<organism evidence="1 2">
    <name type="scientific">Calidifontibacter indicus</name>
    <dbReference type="NCBI Taxonomy" id="419650"/>
    <lineage>
        <taxon>Bacteria</taxon>
        <taxon>Bacillati</taxon>
        <taxon>Actinomycetota</taxon>
        <taxon>Actinomycetes</taxon>
        <taxon>Micrococcales</taxon>
        <taxon>Dermacoccaceae</taxon>
        <taxon>Calidifontibacter</taxon>
    </lineage>
</organism>
<dbReference type="EMBL" id="QTUA01000001">
    <property type="protein sequence ID" value="REF30947.1"/>
    <property type="molecule type" value="Genomic_DNA"/>
</dbReference>
<comment type="caution">
    <text evidence="1">The sequence shown here is derived from an EMBL/GenBank/DDBJ whole genome shotgun (WGS) entry which is preliminary data.</text>
</comment>
<sequence>MKAHNDFHWSLGIELAIRSKRYGNRLLRSDKNVVFATGQLRERSRLRAHTVVQRVVIGRCRISVLHEPTKWYGNARRFTFAPRYIG</sequence>
<gene>
    <name evidence="1" type="ORF">DFJ65_1985</name>
</gene>
<evidence type="ECO:0000313" key="2">
    <source>
        <dbReference type="Proteomes" id="UP000256253"/>
    </source>
</evidence>
<dbReference type="Proteomes" id="UP000256253">
    <property type="component" value="Unassembled WGS sequence"/>
</dbReference>
<name>A0A3D9UNP0_9MICO</name>
<dbReference type="AlphaFoldDB" id="A0A3D9UNP0"/>
<protein>
    <submittedName>
        <fullName evidence="1">Uncharacterized protein</fullName>
    </submittedName>
</protein>
<keyword evidence="2" id="KW-1185">Reference proteome</keyword>
<reference evidence="1 2" key="1">
    <citation type="submission" date="2018-08" db="EMBL/GenBank/DDBJ databases">
        <title>Sequencing the genomes of 1000 actinobacteria strains.</title>
        <authorList>
            <person name="Klenk H.-P."/>
        </authorList>
    </citation>
    <scope>NUCLEOTIDE SEQUENCE [LARGE SCALE GENOMIC DNA]</scope>
    <source>
        <strain evidence="1 2">DSM 22967</strain>
    </source>
</reference>
<proteinExistence type="predicted"/>
<accession>A0A3D9UNP0</accession>
<evidence type="ECO:0000313" key="1">
    <source>
        <dbReference type="EMBL" id="REF30947.1"/>
    </source>
</evidence>